<feature type="domain" description="Glucosamine/galactosamine-6-phosphate isomerase" evidence="2">
    <location>
        <begin position="78"/>
        <end position="219"/>
    </location>
</feature>
<name>I3S5P3_MEDTR</name>
<dbReference type="InterPro" id="IPR037171">
    <property type="entry name" value="NagB/RpiA_transferase-like"/>
</dbReference>
<dbReference type="SUPFAM" id="SSF100950">
    <property type="entry name" value="NagB/RpiA/CoA transferase-like"/>
    <property type="match status" value="1"/>
</dbReference>
<protein>
    <recommendedName>
        <fullName evidence="2">Glucosamine/galactosamine-6-phosphate isomerase domain-containing protein</fullName>
    </recommendedName>
</protein>
<dbReference type="PANTHER" id="PTHR11054">
    <property type="entry name" value="6-PHOSPHOGLUCONOLACTONASE"/>
    <property type="match status" value="1"/>
</dbReference>
<organism evidence="3">
    <name type="scientific">Medicago truncatula</name>
    <name type="common">Barrel medic</name>
    <name type="synonym">Medicago tribuloides</name>
    <dbReference type="NCBI Taxonomy" id="3880"/>
    <lineage>
        <taxon>Eukaryota</taxon>
        <taxon>Viridiplantae</taxon>
        <taxon>Streptophyta</taxon>
        <taxon>Embryophyta</taxon>
        <taxon>Tracheophyta</taxon>
        <taxon>Spermatophyta</taxon>
        <taxon>Magnoliopsida</taxon>
        <taxon>eudicotyledons</taxon>
        <taxon>Gunneridae</taxon>
        <taxon>Pentapetalae</taxon>
        <taxon>rosids</taxon>
        <taxon>fabids</taxon>
        <taxon>Fabales</taxon>
        <taxon>Fabaceae</taxon>
        <taxon>Papilionoideae</taxon>
        <taxon>50 kb inversion clade</taxon>
        <taxon>NPAAA clade</taxon>
        <taxon>Hologalegina</taxon>
        <taxon>IRL clade</taxon>
        <taxon>Trifolieae</taxon>
        <taxon>Medicago</taxon>
    </lineage>
</organism>
<dbReference type="InterPro" id="IPR039104">
    <property type="entry name" value="6PGL"/>
</dbReference>
<dbReference type="UniPathway" id="UPA00115"/>
<dbReference type="Gene3D" id="3.40.50.1360">
    <property type="match status" value="1"/>
</dbReference>
<comment type="pathway">
    <text evidence="1">Carbohydrate degradation; pentose phosphate pathway.</text>
</comment>
<evidence type="ECO:0000256" key="1">
    <source>
        <dbReference type="ARBA" id="ARBA00004959"/>
    </source>
</evidence>
<evidence type="ECO:0000313" key="3">
    <source>
        <dbReference type="EMBL" id="AFK35585.1"/>
    </source>
</evidence>
<dbReference type="GO" id="GO:0005975">
    <property type="term" value="P:carbohydrate metabolic process"/>
    <property type="evidence" value="ECO:0007669"/>
    <property type="project" value="InterPro"/>
</dbReference>
<dbReference type="InterPro" id="IPR006148">
    <property type="entry name" value="Glc/Gal-6P_isomerase"/>
</dbReference>
<dbReference type="Pfam" id="PF01182">
    <property type="entry name" value="Glucosamine_iso"/>
    <property type="match status" value="1"/>
</dbReference>
<reference evidence="3" key="1">
    <citation type="submission" date="2012-05" db="EMBL/GenBank/DDBJ databases">
        <authorList>
            <person name="Krishnakumar V."/>
            <person name="Cheung F."/>
            <person name="Xiao Y."/>
            <person name="Chan A."/>
            <person name="Moskal W.A."/>
            <person name="Town C.D."/>
        </authorList>
    </citation>
    <scope>NUCLEOTIDE SEQUENCE</scope>
</reference>
<accession>I3S5P3</accession>
<evidence type="ECO:0000259" key="2">
    <source>
        <dbReference type="Pfam" id="PF01182"/>
    </source>
</evidence>
<dbReference type="PANTHER" id="PTHR11054:SF10">
    <property type="entry name" value="6-PHOSPHOGLUCONOLACTONASE-RELATED"/>
    <property type="match status" value="1"/>
</dbReference>
<sequence length="219" mass="24396">MATSTFLSLSCTPQSMLHSKHKSQTQSSTMSLVSPQLVQKHLYSPLRHNVSSLKPKRIHVGGLVKASMNNNKDVHVLSKEHLAVSLAKYVADLSEKYIREKGRFTVVLPPGPVKYLRKLVEPPYCDTIDWSKWHIFLVDERVVPKTHVDSNYKLANDSFISKVPIPPLNVSTIDDALPADGAADVYETTLRRLVTSNVISTSSLTGFPKFDLMLLDMGP</sequence>
<dbReference type="GO" id="GO:0006098">
    <property type="term" value="P:pentose-phosphate shunt"/>
    <property type="evidence" value="ECO:0007669"/>
    <property type="project" value="UniProtKB-UniPathway"/>
</dbReference>
<dbReference type="AlphaFoldDB" id="I3S5P3"/>
<dbReference type="ExpressionAtlas" id="I3S5P3">
    <property type="expression patterns" value="differential"/>
</dbReference>
<dbReference type="EMBL" id="BT135790">
    <property type="protein sequence ID" value="AFK35585.1"/>
    <property type="molecule type" value="mRNA"/>
</dbReference>
<proteinExistence type="evidence at transcript level"/>